<accession>A0A3A1YQI7</accession>
<feature type="transmembrane region" description="Helical" evidence="9">
    <location>
        <begin position="242"/>
        <end position="263"/>
    </location>
</feature>
<dbReference type="OrthoDB" id="9811884at2"/>
<dbReference type="CDD" id="cd04187">
    <property type="entry name" value="DPM1_like_bac"/>
    <property type="match status" value="1"/>
</dbReference>
<proteinExistence type="inferred from homology"/>
<dbReference type="GO" id="GO:0016757">
    <property type="term" value="F:glycosyltransferase activity"/>
    <property type="evidence" value="ECO:0007669"/>
    <property type="project" value="UniProtKB-KW"/>
</dbReference>
<comment type="caution">
    <text evidence="11">The sequence shown here is derived from an EMBL/GenBank/DDBJ whole genome shotgun (WGS) entry which is preliminary data.</text>
</comment>
<keyword evidence="4 11" id="KW-0808">Transferase</keyword>
<dbReference type="Gene3D" id="3.90.550.10">
    <property type="entry name" value="Spore Coat Polysaccharide Biosynthesis Protein SpsA, Chain A"/>
    <property type="match status" value="1"/>
</dbReference>
<evidence type="ECO:0000256" key="1">
    <source>
        <dbReference type="ARBA" id="ARBA00004651"/>
    </source>
</evidence>
<gene>
    <name evidence="11" type="ORF">CJP73_13005</name>
</gene>
<sequence>MSLSAELDDDAHEVLVSVIVPVYNEAPVLDAFHARLSSTLNQLEGMQSEVLYIDDGSTDESFAKLEAIHSHDVRVGLVRLSRNFGKESALSAGLDLARGQAVVVIDADLQDPPELIIDMMNVWREGADVVNMRRISREGETLFKRFTAHFFYRVMNRLSDVPVAQDVGDFRLLSRRAVDALNTLPERCRFMKGLYAWIGFHQVTLNYFREPRHAGITKWKYWKLWNYALDGITSFSTGPLKVSMYLGLVSSLAAFFSGVYFMVKAIVYGDPVPGFPTLIVAVLFLGGLQLVAVGIVGEYVGRLFHETKARPKYILDQVKAPQEQK</sequence>
<organism evidence="11 12">
    <name type="scientific">Neopusillimonas maritima</name>
    <dbReference type="NCBI Taxonomy" id="2026239"/>
    <lineage>
        <taxon>Bacteria</taxon>
        <taxon>Pseudomonadati</taxon>
        <taxon>Pseudomonadota</taxon>
        <taxon>Betaproteobacteria</taxon>
        <taxon>Burkholderiales</taxon>
        <taxon>Alcaligenaceae</taxon>
        <taxon>Neopusillimonas</taxon>
    </lineage>
</organism>
<keyword evidence="7 9" id="KW-0472">Membrane</keyword>
<evidence type="ECO:0000256" key="6">
    <source>
        <dbReference type="ARBA" id="ARBA00022989"/>
    </source>
</evidence>
<protein>
    <submittedName>
        <fullName evidence="11">Glycosyltransferase</fullName>
    </submittedName>
</protein>
<evidence type="ECO:0000313" key="12">
    <source>
        <dbReference type="Proteomes" id="UP000266206"/>
    </source>
</evidence>
<name>A0A3A1YQI7_9BURK</name>
<comment type="subcellular location">
    <subcellularLocation>
        <location evidence="1">Cell membrane</location>
        <topology evidence="1">Multi-pass membrane protein</topology>
    </subcellularLocation>
</comment>
<evidence type="ECO:0000256" key="4">
    <source>
        <dbReference type="ARBA" id="ARBA00022679"/>
    </source>
</evidence>
<feature type="domain" description="Glycosyltransferase 2-like" evidence="10">
    <location>
        <begin position="17"/>
        <end position="179"/>
    </location>
</feature>
<dbReference type="PANTHER" id="PTHR48090">
    <property type="entry name" value="UNDECAPRENYL-PHOSPHATE 4-DEOXY-4-FORMAMIDO-L-ARABINOSE TRANSFERASE-RELATED"/>
    <property type="match status" value="1"/>
</dbReference>
<dbReference type="FunFam" id="3.90.550.10:FF:000079">
    <property type="entry name" value="Probable glycosyl transferase"/>
    <property type="match status" value="1"/>
</dbReference>
<dbReference type="Proteomes" id="UP000266206">
    <property type="component" value="Unassembled WGS sequence"/>
</dbReference>
<dbReference type="Pfam" id="PF00535">
    <property type="entry name" value="Glycos_transf_2"/>
    <property type="match status" value="1"/>
</dbReference>
<evidence type="ECO:0000256" key="5">
    <source>
        <dbReference type="ARBA" id="ARBA00022692"/>
    </source>
</evidence>
<evidence type="ECO:0000313" key="11">
    <source>
        <dbReference type="EMBL" id="RIY39756.1"/>
    </source>
</evidence>
<dbReference type="InterPro" id="IPR029044">
    <property type="entry name" value="Nucleotide-diphossugar_trans"/>
</dbReference>
<dbReference type="PANTHER" id="PTHR48090:SF1">
    <property type="entry name" value="PROPHAGE BACTOPRENOL GLUCOSYL TRANSFERASE HOMOLOG"/>
    <property type="match status" value="1"/>
</dbReference>
<dbReference type="AlphaFoldDB" id="A0A3A1YQI7"/>
<evidence type="ECO:0000256" key="3">
    <source>
        <dbReference type="ARBA" id="ARBA00022676"/>
    </source>
</evidence>
<dbReference type="GO" id="GO:0005886">
    <property type="term" value="C:plasma membrane"/>
    <property type="evidence" value="ECO:0007669"/>
    <property type="project" value="UniProtKB-SubCell"/>
</dbReference>
<dbReference type="EMBL" id="NQYH01000013">
    <property type="protein sequence ID" value="RIY39756.1"/>
    <property type="molecule type" value="Genomic_DNA"/>
</dbReference>
<keyword evidence="5 9" id="KW-0812">Transmembrane</keyword>
<dbReference type="SUPFAM" id="SSF53448">
    <property type="entry name" value="Nucleotide-diphospho-sugar transferases"/>
    <property type="match status" value="1"/>
</dbReference>
<reference evidence="11 12" key="1">
    <citation type="submission" date="2017-08" db="EMBL/GenBank/DDBJ databases">
        <title>Pusillimonas indicus sp. nov., a member of the family Alcaligenaceae isolated from surface seawater.</title>
        <authorList>
            <person name="Li J."/>
        </authorList>
    </citation>
    <scope>NUCLEOTIDE SEQUENCE [LARGE SCALE GENOMIC DNA]</scope>
    <source>
        <strain evidence="11 12">L52-1-41</strain>
    </source>
</reference>
<evidence type="ECO:0000256" key="7">
    <source>
        <dbReference type="ARBA" id="ARBA00023136"/>
    </source>
</evidence>
<comment type="similarity">
    <text evidence="8">Belongs to the glycosyltransferase 2 family. GtrB subfamily.</text>
</comment>
<evidence type="ECO:0000256" key="8">
    <source>
        <dbReference type="ARBA" id="ARBA00038152"/>
    </source>
</evidence>
<keyword evidence="3" id="KW-0328">Glycosyltransferase</keyword>
<evidence type="ECO:0000256" key="9">
    <source>
        <dbReference type="SAM" id="Phobius"/>
    </source>
</evidence>
<feature type="transmembrane region" description="Helical" evidence="9">
    <location>
        <begin position="275"/>
        <end position="300"/>
    </location>
</feature>
<dbReference type="InterPro" id="IPR050256">
    <property type="entry name" value="Glycosyltransferase_2"/>
</dbReference>
<keyword evidence="2" id="KW-1003">Cell membrane</keyword>
<dbReference type="InterPro" id="IPR001173">
    <property type="entry name" value="Glyco_trans_2-like"/>
</dbReference>
<evidence type="ECO:0000259" key="10">
    <source>
        <dbReference type="Pfam" id="PF00535"/>
    </source>
</evidence>
<keyword evidence="6 9" id="KW-1133">Transmembrane helix</keyword>
<evidence type="ECO:0000256" key="2">
    <source>
        <dbReference type="ARBA" id="ARBA00022475"/>
    </source>
</evidence>